<organism evidence="6 7">
    <name type="scientific">Kerstersia gyiorum</name>
    <dbReference type="NCBI Taxonomy" id="206506"/>
    <lineage>
        <taxon>Bacteria</taxon>
        <taxon>Pseudomonadati</taxon>
        <taxon>Pseudomonadota</taxon>
        <taxon>Betaproteobacteria</taxon>
        <taxon>Burkholderiales</taxon>
        <taxon>Alcaligenaceae</taxon>
        <taxon>Kerstersia</taxon>
    </lineage>
</organism>
<sequence length="739" mass="81301">MPSTYDSVHTIQLDHLEPSQSSANRIEFDAGAGSVLVIEPHAPGVFRLRAGPQEKITGDKPRTQRARAVAEMLLAREEAVGEMEVHTDSDAGIWRLQQGEVELEVAHHPWRLVLRRGDRVLLSADSAQQGSWHGAAGEDEPYWALAFGLEPGEAVYGLGETAGDLDRRGETIVSDDPSHRSLPLAWSVRGWGVYVNGVERIVHAVGDSEFPDDYRIGVDSGVLDLFLFAGEPGEILNQYTQLTGRAGQPSLWAMGTWLQTPENLSVTEAAELAAEFREHGLGLDVVQLPEPAACLVREGKLNLEWDAQRFPDPKQALALFKQRDLHVSASVFPGVLAGSEAFTELEDRGWLLAEESGDAKVFPGIAATNGQAYALLDLTNKDVYAQWRDRHHQLFQDGLEAPYCSVPANLEDGLVSRGDDSGAALRTLYPLLARRSLFDAVAGHKIPPEGVVPGSDLFPAAQRLPWQAAPEVPNNWAGLAFSLRTALALGDSAVPLQMHALGNVRAPLDAVTPELYIRWLTALTFSGNFIFQGVQGLLPWQFGEEAEAAAQVWMRWRYRLIPYVLGAIEDAARTGLPVQRSMALSFPNDERAQQWQTQYLLGPALLVAPILEAGKTQTVYLPEGEAWWDLNTGWRYEGGTVITMECGLDQYPVFGREGHMLCLGPATLHTGEFNSARLLDEVWMFGMPVNNPVVMRNKIRVMQMQGSSYIKGLEGLRILPSQGLEVKRRGAEVRISRAR</sequence>
<protein>
    <submittedName>
        <fullName evidence="6">Glycosyl hydrolase</fullName>
    </submittedName>
</protein>
<dbReference type="Pfam" id="PF21365">
    <property type="entry name" value="Glyco_hydro_31_3rd"/>
    <property type="match status" value="1"/>
</dbReference>
<name>A0A171KW29_9BURK</name>
<dbReference type="InterPro" id="IPR025887">
    <property type="entry name" value="Glyco_hydro_31_N_dom"/>
</dbReference>
<dbReference type="InterPro" id="IPR000322">
    <property type="entry name" value="Glyco_hydro_31_TIM"/>
</dbReference>
<evidence type="ECO:0000313" key="6">
    <source>
        <dbReference type="EMBL" id="KKO73096.1"/>
    </source>
</evidence>
<evidence type="ECO:0000259" key="3">
    <source>
        <dbReference type="Pfam" id="PF01055"/>
    </source>
</evidence>
<feature type="domain" description="Glycoside hydrolase family 31 TIM barrel" evidence="3">
    <location>
        <begin position="249"/>
        <end position="564"/>
    </location>
</feature>
<proteinExistence type="inferred from homology"/>
<dbReference type="GO" id="GO:0030246">
    <property type="term" value="F:carbohydrate binding"/>
    <property type="evidence" value="ECO:0007669"/>
    <property type="project" value="InterPro"/>
</dbReference>
<dbReference type="OrthoDB" id="176168at2"/>
<comment type="similarity">
    <text evidence="1 2">Belongs to the glycosyl hydrolase 31 family.</text>
</comment>
<dbReference type="InterPro" id="IPR011013">
    <property type="entry name" value="Gal_mutarotase_sf_dom"/>
</dbReference>
<dbReference type="Pfam" id="PF13802">
    <property type="entry name" value="Gal_mutarotas_2"/>
    <property type="match status" value="1"/>
</dbReference>
<dbReference type="GO" id="GO:0004553">
    <property type="term" value="F:hydrolase activity, hydrolyzing O-glycosyl compounds"/>
    <property type="evidence" value="ECO:0007669"/>
    <property type="project" value="InterPro"/>
</dbReference>
<dbReference type="InterPro" id="IPR051816">
    <property type="entry name" value="Glycosyl_Hydrolase_31"/>
</dbReference>
<dbReference type="GeneID" id="99727649"/>
<dbReference type="InterPro" id="IPR013780">
    <property type="entry name" value="Glyco_hydro_b"/>
</dbReference>
<dbReference type="STRING" id="206506.AAV32_02015"/>
<dbReference type="InterPro" id="IPR017853">
    <property type="entry name" value="GH"/>
</dbReference>
<evidence type="ECO:0000259" key="5">
    <source>
        <dbReference type="Pfam" id="PF21365"/>
    </source>
</evidence>
<accession>A0A171KW29</accession>
<dbReference type="AlphaFoldDB" id="A0A171KW29"/>
<reference evidence="6 7" key="1">
    <citation type="submission" date="2015-04" db="EMBL/GenBank/DDBJ databases">
        <title>Genome sequence of Kerstersia gyiorum CG1.</title>
        <authorList>
            <person name="Greninger A.L."/>
            <person name="Kozyreva V."/>
            <person name="Chaturvedi V."/>
        </authorList>
    </citation>
    <scope>NUCLEOTIDE SEQUENCE [LARGE SCALE GENOMIC DNA]</scope>
    <source>
        <strain evidence="6 7">CG1</strain>
    </source>
</reference>
<evidence type="ECO:0000256" key="1">
    <source>
        <dbReference type="ARBA" id="ARBA00007806"/>
    </source>
</evidence>
<dbReference type="CDD" id="cd14752">
    <property type="entry name" value="GH31_N"/>
    <property type="match status" value="1"/>
</dbReference>
<dbReference type="SUPFAM" id="SSF74650">
    <property type="entry name" value="Galactose mutarotase-like"/>
    <property type="match status" value="1"/>
</dbReference>
<evidence type="ECO:0000259" key="4">
    <source>
        <dbReference type="Pfam" id="PF13802"/>
    </source>
</evidence>
<dbReference type="Gene3D" id="2.60.40.1180">
    <property type="entry name" value="Golgi alpha-mannosidase II"/>
    <property type="match status" value="1"/>
</dbReference>
<dbReference type="GO" id="GO:0005975">
    <property type="term" value="P:carbohydrate metabolic process"/>
    <property type="evidence" value="ECO:0007669"/>
    <property type="project" value="InterPro"/>
</dbReference>
<feature type="domain" description="Glycosyl hydrolase family 31 C-terminal" evidence="5">
    <location>
        <begin position="575"/>
        <end position="661"/>
    </location>
</feature>
<dbReference type="Pfam" id="PF01055">
    <property type="entry name" value="Glyco_hydro_31_2nd"/>
    <property type="match status" value="1"/>
</dbReference>
<comment type="caution">
    <text evidence="6">The sequence shown here is derived from an EMBL/GenBank/DDBJ whole genome shotgun (WGS) entry which is preliminary data.</text>
</comment>
<dbReference type="PANTHER" id="PTHR43863">
    <property type="entry name" value="HYDROLASE, PUTATIVE (AFU_ORTHOLOGUE AFUA_1G03140)-RELATED"/>
    <property type="match status" value="1"/>
</dbReference>
<dbReference type="Gene3D" id="2.60.40.1760">
    <property type="entry name" value="glycosyl hydrolase (family 31)"/>
    <property type="match status" value="1"/>
</dbReference>
<dbReference type="Proteomes" id="UP000078084">
    <property type="component" value="Unassembled WGS sequence"/>
</dbReference>
<keyword evidence="2 6" id="KW-0378">Hydrolase</keyword>
<dbReference type="PATRIC" id="fig|206506.3.peg.444"/>
<gene>
    <name evidence="6" type="ORF">AAV32_02015</name>
</gene>
<keyword evidence="2" id="KW-0326">Glycosidase</keyword>
<feature type="domain" description="Glycoside hydrolase family 31 N-terminal" evidence="4">
    <location>
        <begin position="36"/>
        <end position="196"/>
    </location>
</feature>
<dbReference type="PANTHER" id="PTHR43863:SF2">
    <property type="entry name" value="MALTASE-GLUCOAMYLASE"/>
    <property type="match status" value="1"/>
</dbReference>
<dbReference type="EMBL" id="LBNE01000001">
    <property type="protein sequence ID" value="KKO73096.1"/>
    <property type="molecule type" value="Genomic_DNA"/>
</dbReference>
<keyword evidence="7" id="KW-1185">Reference proteome</keyword>
<dbReference type="Gene3D" id="3.20.20.80">
    <property type="entry name" value="Glycosidases"/>
    <property type="match status" value="1"/>
</dbReference>
<dbReference type="InterPro" id="IPR048395">
    <property type="entry name" value="Glyco_hydro_31_C"/>
</dbReference>
<evidence type="ECO:0000256" key="2">
    <source>
        <dbReference type="RuleBase" id="RU361185"/>
    </source>
</evidence>
<dbReference type="SUPFAM" id="SSF51445">
    <property type="entry name" value="(Trans)glycosidases"/>
    <property type="match status" value="1"/>
</dbReference>
<evidence type="ECO:0000313" key="7">
    <source>
        <dbReference type="Proteomes" id="UP000078084"/>
    </source>
</evidence>
<dbReference type="RefSeq" id="WP_068366993.1">
    <property type="nucleotide sequence ID" value="NZ_CP033936.1"/>
</dbReference>
<dbReference type="SUPFAM" id="SSF51011">
    <property type="entry name" value="Glycosyl hydrolase domain"/>
    <property type="match status" value="1"/>
</dbReference>